<accession>A0A9N9DR68</accession>
<organism evidence="1 2">
    <name type="scientific">Funneliformis caledonium</name>
    <dbReference type="NCBI Taxonomy" id="1117310"/>
    <lineage>
        <taxon>Eukaryota</taxon>
        <taxon>Fungi</taxon>
        <taxon>Fungi incertae sedis</taxon>
        <taxon>Mucoromycota</taxon>
        <taxon>Glomeromycotina</taxon>
        <taxon>Glomeromycetes</taxon>
        <taxon>Glomerales</taxon>
        <taxon>Glomeraceae</taxon>
        <taxon>Funneliformis</taxon>
    </lineage>
</organism>
<dbReference type="Proteomes" id="UP000789570">
    <property type="component" value="Unassembled WGS sequence"/>
</dbReference>
<evidence type="ECO:0000313" key="2">
    <source>
        <dbReference type="Proteomes" id="UP000789570"/>
    </source>
</evidence>
<gene>
    <name evidence="1" type="ORF">FCALED_LOCUS10736</name>
</gene>
<feature type="non-terminal residue" evidence="1">
    <location>
        <position position="1"/>
    </location>
</feature>
<comment type="caution">
    <text evidence="1">The sequence shown here is derived from an EMBL/GenBank/DDBJ whole genome shotgun (WGS) entry which is preliminary data.</text>
</comment>
<dbReference type="AlphaFoldDB" id="A0A9N9DR68"/>
<keyword evidence="2" id="KW-1185">Reference proteome</keyword>
<reference evidence="1" key="1">
    <citation type="submission" date="2021-06" db="EMBL/GenBank/DDBJ databases">
        <authorList>
            <person name="Kallberg Y."/>
            <person name="Tangrot J."/>
            <person name="Rosling A."/>
        </authorList>
    </citation>
    <scope>NUCLEOTIDE SEQUENCE</scope>
    <source>
        <strain evidence="1">UK204</strain>
    </source>
</reference>
<proteinExistence type="predicted"/>
<evidence type="ECO:0000313" key="1">
    <source>
        <dbReference type="EMBL" id="CAG8644444.1"/>
    </source>
</evidence>
<name>A0A9N9DR68_9GLOM</name>
<sequence>DLSPKNNENLFSNPLLLDDSDIFKALEGDMPLKEKDDKINLYL</sequence>
<protein>
    <submittedName>
        <fullName evidence="1">16841_t:CDS:1</fullName>
    </submittedName>
</protein>
<dbReference type="EMBL" id="CAJVPQ010004099">
    <property type="protein sequence ID" value="CAG8644444.1"/>
    <property type="molecule type" value="Genomic_DNA"/>
</dbReference>